<keyword evidence="1" id="KW-0472">Membrane</keyword>
<feature type="transmembrane region" description="Helical" evidence="1">
    <location>
        <begin position="43"/>
        <end position="65"/>
    </location>
</feature>
<evidence type="ECO:0000313" key="3">
    <source>
        <dbReference type="Proteomes" id="UP000062788"/>
    </source>
</evidence>
<comment type="caution">
    <text evidence="2">The sequence shown here is derived from an EMBL/GenBank/DDBJ whole genome shotgun (WGS) entry which is preliminary data.</text>
</comment>
<sequence length="123" mass="13710">MVVLSKLRKWQNVAQFSASRLTDYAGLAAVEFDLARKYFLRDLILYALLGLSVMLGLAFVSVAAIVSAATTPYLIEIAWSVAAFWMLVSIGCWVAVRMRDERGTFSVLAAELQRDIQTIKESM</sequence>
<organism evidence="2 3">
    <name type="scientific">Burkholderia singularis</name>
    <dbReference type="NCBI Taxonomy" id="1503053"/>
    <lineage>
        <taxon>Bacteria</taxon>
        <taxon>Pseudomonadati</taxon>
        <taxon>Pseudomonadota</taxon>
        <taxon>Betaproteobacteria</taxon>
        <taxon>Burkholderiales</taxon>
        <taxon>Burkholderiaceae</taxon>
        <taxon>Burkholderia</taxon>
        <taxon>pseudomallei group</taxon>
    </lineage>
</organism>
<accession>A0A103DY41</accession>
<proteinExistence type="predicted"/>
<keyword evidence="1" id="KW-1133">Transmembrane helix</keyword>
<dbReference type="Proteomes" id="UP000062788">
    <property type="component" value="Unassembled WGS sequence"/>
</dbReference>
<evidence type="ECO:0008006" key="4">
    <source>
        <dbReference type="Google" id="ProtNLM"/>
    </source>
</evidence>
<protein>
    <recommendedName>
        <fullName evidence="4">Transmembrane protein</fullName>
    </recommendedName>
</protein>
<dbReference type="AlphaFoldDB" id="A0A103DY41"/>
<name>A0A103DY41_9BURK</name>
<dbReference type="EMBL" id="LOWA01000054">
    <property type="protein sequence ID" value="KVE24541.1"/>
    <property type="molecule type" value="Genomic_DNA"/>
</dbReference>
<keyword evidence="1" id="KW-0812">Transmembrane</keyword>
<evidence type="ECO:0000256" key="1">
    <source>
        <dbReference type="SAM" id="Phobius"/>
    </source>
</evidence>
<dbReference type="OrthoDB" id="9114220at2"/>
<dbReference type="RefSeq" id="WP_059519761.1">
    <property type="nucleotide sequence ID" value="NZ_CP013449.1"/>
</dbReference>
<gene>
    <name evidence="2" type="ORF">WS67_20825</name>
</gene>
<feature type="transmembrane region" description="Helical" evidence="1">
    <location>
        <begin position="77"/>
        <end position="96"/>
    </location>
</feature>
<reference evidence="2 3" key="1">
    <citation type="submission" date="2015-11" db="EMBL/GenBank/DDBJ databases">
        <title>Expanding the genomic diversity of Burkholderia species for the development of highly accurate diagnostics.</title>
        <authorList>
            <person name="Sahl J."/>
            <person name="Keim P."/>
            <person name="Wagner D."/>
        </authorList>
    </citation>
    <scope>NUCLEOTIDE SEQUENCE [LARGE SCALE GENOMIC DNA]</scope>
    <source>
        <strain evidence="2 3">TSV85</strain>
    </source>
</reference>
<evidence type="ECO:0000313" key="2">
    <source>
        <dbReference type="EMBL" id="KVE24541.1"/>
    </source>
</evidence>
<keyword evidence="3" id="KW-1185">Reference proteome</keyword>